<dbReference type="EMBL" id="JAUJYO010000018">
    <property type="protein sequence ID" value="KAK1290026.1"/>
    <property type="molecule type" value="Genomic_DNA"/>
</dbReference>
<dbReference type="AlphaFoldDB" id="A0AAV9CNG3"/>
<keyword evidence="4" id="KW-1185">Reference proteome</keyword>
<dbReference type="InterPro" id="IPR014756">
    <property type="entry name" value="Ig_E-set"/>
</dbReference>
<evidence type="ECO:0000313" key="3">
    <source>
        <dbReference type="EMBL" id="KAK1290026.1"/>
    </source>
</evidence>
<reference evidence="3" key="2">
    <citation type="submission" date="2023-06" db="EMBL/GenBank/DDBJ databases">
        <authorList>
            <person name="Ma L."/>
            <person name="Liu K.-W."/>
            <person name="Li Z."/>
            <person name="Hsiao Y.-Y."/>
            <person name="Qi Y."/>
            <person name="Fu T."/>
            <person name="Tang G."/>
            <person name="Zhang D."/>
            <person name="Sun W.-H."/>
            <person name="Liu D.-K."/>
            <person name="Li Y."/>
            <person name="Chen G.-Z."/>
            <person name="Liu X.-D."/>
            <person name="Liao X.-Y."/>
            <person name="Jiang Y.-T."/>
            <person name="Yu X."/>
            <person name="Hao Y."/>
            <person name="Huang J."/>
            <person name="Zhao X.-W."/>
            <person name="Ke S."/>
            <person name="Chen Y.-Y."/>
            <person name="Wu W.-L."/>
            <person name="Hsu J.-L."/>
            <person name="Lin Y.-F."/>
            <person name="Huang M.-D."/>
            <person name="Li C.-Y."/>
            <person name="Huang L."/>
            <person name="Wang Z.-W."/>
            <person name="Zhao X."/>
            <person name="Zhong W.-Y."/>
            <person name="Peng D.-H."/>
            <person name="Ahmad S."/>
            <person name="Lan S."/>
            <person name="Zhang J.-S."/>
            <person name="Tsai W.-C."/>
            <person name="Van De Peer Y."/>
            <person name="Liu Z.-J."/>
        </authorList>
    </citation>
    <scope>NUCLEOTIDE SEQUENCE</scope>
    <source>
        <strain evidence="3">CP</strain>
        <tissue evidence="3">Leaves</tissue>
    </source>
</reference>
<dbReference type="InterPro" id="IPR013783">
    <property type="entry name" value="Ig-like_fold"/>
</dbReference>
<dbReference type="Gene3D" id="2.60.40.10">
    <property type="entry name" value="Immunoglobulins"/>
    <property type="match status" value="1"/>
</dbReference>
<protein>
    <recommendedName>
        <fullName evidence="2">AMP-activated protein kinase glycogen-binding domain-containing protein</fullName>
    </recommendedName>
</protein>
<dbReference type="Pfam" id="PF16561">
    <property type="entry name" value="AMPK1_CBM"/>
    <property type="match status" value="1"/>
</dbReference>
<dbReference type="CDD" id="cd02859">
    <property type="entry name" value="E_set_AMPKbeta_like_N"/>
    <property type="match status" value="1"/>
</dbReference>
<organism evidence="3 4">
    <name type="scientific">Acorus calamus</name>
    <name type="common">Sweet flag</name>
    <dbReference type="NCBI Taxonomy" id="4465"/>
    <lineage>
        <taxon>Eukaryota</taxon>
        <taxon>Viridiplantae</taxon>
        <taxon>Streptophyta</taxon>
        <taxon>Embryophyta</taxon>
        <taxon>Tracheophyta</taxon>
        <taxon>Spermatophyta</taxon>
        <taxon>Magnoliopsida</taxon>
        <taxon>Liliopsida</taxon>
        <taxon>Acoraceae</taxon>
        <taxon>Acorus</taxon>
    </lineage>
</organism>
<dbReference type="PANTHER" id="PTHR47434:SF2">
    <property type="entry name" value="PROTEIN PTST HOMOLOG 3, CHLOROPLASTIC"/>
    <property type="match status" value="1"/>
</dbReference>
<feature type="domain" description="AMP-activated protein kinase glycogen-binding" evidence="2">
    <location>
        <begin position="356"/>
        <end position="445"/>
    </location>
</feature>
<dbReference type="Proteomes" id="UP001180020">
    <property type="component" value="Unassembled WGS sequence"/>
</dbReference>
<dbReference type="SUPFAM" id="SSF81296">
    <property type="entry name" value="E set domains"/>
    <property type="match status" value="1"/>
</dbReference>
<reference evidence="3" key="1">
    <citation type="journal article" date="2023" name="Nat. Commun.">
        <title>Diploid and tetraploid genomes of Acorus and the evolution of monocots.</title>
        <authorList>
            <person name="Ma L."/>
            <person name="Liu K.W."/>
            <person name="Li Z."/>
            <person name="Hsiao Y.Y."/>
            <person name="Qi Y."/>
            <person name="Fu T."/>
            <person name="Tang G.D."/>
            <person name="Zhang D."/>
            <person name="Sun W.H."/>
            <person name="Liu D.K."/>
            <person name="Li Y."/>
            <person name="Chen G.Z."/>
            <person name="Liu X.D."/>
            <person name="Liao X.Y."/>
            <person name="Jiang Y.T."/>
            <person name="Yu X."/>
            <person name="Hao Y."/>
            <person name="Huang J."/>
            <person name="Zhao X.W."/>
            <person name="Ke S."/>
            <person name="Chen Y.Y."/>
            <person name="Wu W.L."/>
            <person name="Hsu J.L."/>
            <person name="Lin Y.F."/>
            <person name="Huang M.D."/>
            <person name="Li C.Y."/>
            <person name="Huang L."/>
            <person name="Wang Z.W."/>
            <person name="Zhao X."/>
            <person name="Zhong W.Y."/>
            <person name="Peng D.H."/>
            <person name="Ahmad S."/>
            <person name="Lan S."/>
            <person name="Zhang J.S."/>
            <person name="Tsai W.C."/>
            <person name="Van de Peer Y."/>
            <person name="Liu Z.J."/>
        </authorList>
    </citation>
    <scope>NUCLEOTIDE SEQUENCE</scope>
    <source>
        <strain evidence="3">CP</strain>
    </source>
</reference>
<gene>
    <name evidence="3" type="ORF">QJS10_CPB18g01753</name>
</gene>
<name>A0AAV9CNG3_ACOCL</name>
<accession>A0AAV9CNG3</accession>
<dbReference type="InterPro" id="IPR032640">
    <property type="entry name" value="AMPK1_CBM"/>
</dbReference>
<evidence type="ECO:0000259" key="2">
    <source>
        <dbReference type="Pfam" id="PF16561"/>
    </source>
</evidence>
<evidence type="ECO:0000256" key="1">
    <source>
        <dbReference type="SAM" id="Coils"/>
    </source>
</evidence>
<sequence length="446" mass="50429">MAVLLHFPTRPPQRLFSVPHIKCEIHHIQPFKTPIHAFSANNKPRSRRKSPVKINADLCDELREFILSVGLPGDRAPSLKELQLHGRKDLANIVRRRGYKLISELLSNSKNKDISEKENSFGDQDSTNNLITETRESQYGNDHDVAESNFLRSDPIVAESFPNQGNGALSNHNIFQVWESTESSSASLHLKASTFVQNGELDSAEVAPEVEGSDVFDVSEPIYGTSSLSDADECDRSIGTVKPIQSSEQVFSRTDYRHPRDGISSLEEQSNDFCDNLTSEAIEKDKQNEINRLRKILHEKELELSQLKQQIEKEKIALDMLQVRADTEIGNVDRFISAKDVELKEIDENLSGMKEVKIEYFGSGEVVEVAGSFNGWHHQIKMDPHLSSKIVNPTGSRISQLWSTVLWLYPGVYEIKFIVDGHWKCDPQREIISKGYVTNNILRVHA</sequence>
<dbReference type="GO" id="GO:0009507">
    <property type="term" value="C:chloroplast"/>
    <property type="evidence" value="ECO:0007669"/>
    <property type="project" value="UniProtKB-ARBA"/>
</dbReference>
<comment type="caution">
    <text evidence="3">The sequence shown here is derived from an EMBL/GenBank/DDBJ whole genome shotgun (WGS) entry which is preliminary data.</text>
</comment>
<keyword evidence="1" id="KW-0175">Coiled coil</keyword>
<dbReference type="PANTHER" id="PTHR47434">
    <property type="entry name" value="PROTEIN PTST HOMOLOG 3, CHLOROPLASTIC"/>
    <property type="match status" value="1"/>
</dbReference>
<proteinExistence type="predicted"/>
<evidence type="ECO:0000313" key="4">
    <source>
        <dbReference type="Proteomes" id="UP001180020"/>
    </source>
</evidence>
<feature type="coiled-coil region" evidence="1">
    <location>
        <begin position="283"/>
        <end position="324"/>
    </location>
</feature>